<dbReference type="OrthoDB" id="5591562at2"/>
<accession>F4LIN8</accession>
<feature type="coiled-coil region" evidence="7">
    <location>
        <begin position="1"/>
        <end position="59"/>
    </location>
</feature>
<evidence type="ECO:0000256" key="5">
    <source>
        <dbReference type="ARBA" id="ARBA00022839"/>
    </source>
</evidence>
<evidence type="ECO:0000256" key="1">
    <source>
        <dbReference type="ARBA" id="ARBA00009998"/>
    </source>
</evidence>
<dbReference type="EMBL" id="CP002696">
    <property type="protein sequence ID" value="AEE17263.1"/>
    <property type="molecule type" value="Genomic_DNA"/>
</dbReference>
<dbReference type="Pfam" id="PF02609">
    <property type="entry name" value="Exonuc_VII_S"/>
    <property type="match status" value="1"/>
</dbReference>
<sequence length="79" mass="9071">MKNFEEKLERLEQLGNDIKKNDVTLEDALKYFEEGITLARGMEKELDKIEGKIQILMNQPDPAVSSSKPELDLFSELSE</sequence>
<dbReference type="KEGG" id="tbe:Trebr_1843"/>
<dbReference type="NCBIfam" id="TIGR01280">
    <property type="entry name" value="xseB"/>
    <property type="match status" value="1"/>
</dbReference>
<proteinExistence type="inferred from homology"/>
<comment type="subcellular location">
    <subcellularLocation>
        <location evidence="6">Cytoplasm</location>
    </subcellularLocation>
</comment>
<dbReference type="RefSeq" id="WP_013758967.1">
    <property type="nucleotide sequence ID" value="NC_015500.1"/>
</dbReference>
<dbReference type="Gene3D" id="1.10.287.1040">
    <property type="entry name" value="Exonuclease VII, small subunit"/>
    <property type="match status" value="1"/>
</dbReference>
<comment type="catalytic activity">
    <reaction evidence="6">
        <text>Exonucleolytic cleavage in either 5'- to 3'- or 3'- to 5'-direction to yield nucleoside 5'-phosphates.</text>
        <dbReference type="EC" id="3.1.11.6"/>
    </reaction>
</comment>
<evidence type="ECO:0000256" key="8">
    <source>
        <dbReference type="SAM" id="MobiDB-lite"/>
    </source>
</evidence>
<evidence type="ECO:0000256" key="2">
    <source>
        <dbReference type="ARBA" id="ARBA00022490"/>
    </source>
</evidence>
<dbReference type="GO" id="GO:0009318">
    <property type="term" value="C:exodeoxyribonuclease VII complex"/>
    <property type="evidence" value="ECO:0007669"/>
    <property type="project" value="UniProtKB-UniRule"/>
</dbReference>
<keyword evidence="4 6" id="KW-0378">Hydrolase</keyword>
<keyword evidence="10" id="KW-1185">Reference proteome</keyword>
<dbReference type="HAMAP" id="MF_00337">
    <property type="entry name" value="Exonuc_7_S"/>
    <property type="match status" value="1"/>
</dbReference>
<keyword evidence="7" id="KW-0175">Coiled coil</keyword>
<evidence type="ECO:0000313" key="10">
    <source>
        <dbReference type="Proteomes" id="UP000006546"/>
    </source>
</evidence>
<dbReference type="STRING" id="906968.Trebr_1843"/>
<dbReference type="HOGENOM" id="CLU_145918_3_0_12"/>
<organism evidence="9 10">
    <name type="scientific">Treponema brennaborense (strain DSM 12168 / CIP 105900 / DD5/3)</name>
    <dbReference type="NCBI Taxonomy" id="906968"/>
    <lineage>
        <taxon>Bacteria</taxon>
        <taxon>Pseudomonadati</taxon>
        <taxon>Spirochaetota</taxon>
        <taxon>Spirochaetia</taxon>
        <taxon>Spirochaetales</taxon>
        <taxon>Treponemataceae</taxon>
        <taxon>Treponema</taxon>
    </lineage>
</organism>
<dbReference type="PANTHER" id="PTHR34137:SF1">
    <property type="entry name" value="EXODEOXYRIBONUCLEASE 7 SMALL SUBUNIT"/>
    <property type="match status" value="1"/>
</dbReference>
<dbReference type="GO" id="GO:0005829">
    <property type="term" value="C:cytosol"/>
    <property type="evidence" value="ECO:0007669"/>
    <property type="project" value="TreeGrafter"/>
</dbReference>
<dbReference type="PANTHER" id="PTHR34137">
    <property type="entry name" value="EXODEOXYRIBONUCLEASE 7 SMALL SUBUNIT"/>
    <property type="match status" value="1"/>
</dbReference>
<keyword evidence="3 6" id="KW-0540">Nuclease</keyword>
<dbReference type="GO" id="GO:0008855">
    <property type="term" value="F:exodeoxyribonuclease VII activity"/>
    <property type="evidence" value="ECO:0007669"/>
    <property type="project" value="UniProtKB-UniRule"/>
</dbReference>
<keyword evidence="2 6" id="KW-0963">Cytoplasm</keyword>
<dbReference type="eggNOG" id="COG1722">
    <property type="taxonomic scope" value="Bacteria"/>
</dbReference>
<comment type="function">
    <text evidence="6">Bidirectionally degrades single-stranded DNA into large acid-insoluble oligonucleotides, which are then degraded further into small acid-soluble oligonucleotides.</text>
</comment>
<comment type="subunit">
    <text evidence="6">Heterooligomer composed of large and small subunits.</text>
</comment>
<evidence type="ECO:0000256" key="6">
    <source>
        <dbReference type="HAMAP-Rule" id="MF_00337"/>
    </source>
</evidence>
<dbReference type="Proteomes" id="UP000006546">
    <property type="component" value="Chromosome"/>
</dbReference>
<dbReference type="AlphaFoldDB" id="F4LIN8"/>
<reference evidence="10" key="1">
    <citation type="submission" date="2011-04" db="EMBL/GenBank/DDBJ databases">
        <title>The complete genome of Treponema brennaborense DSM 12168.</title>
        <authorList>
            <person name="Lucas S."/>
            <person name="Han J."/>
            <person name="Lapidus A."/>
            <person name="Bruce D."/>
            <person name="Goodwin L."/>
            <person name="Pitluck S."/>
            <person name="Peters L."/>
            <person name="Kyrpides N."/>
            <person name="Mavromatis K."/>
            <person name="Ivanova N."/>
            <person name="Mikhailova N."/>
            <person name="Pagani I."/>
            <person name="Teshima H."/>
            <person name="Detter J.C."/>
            <person name="Tapia R."/>
            <person name="Han C."/>
            <person name="Land M."/>
            <person name="Hauser L."/>
            <person name="Markowitz V."/>
            <person name="Cheng J.-F."/>
            <person name="Hugenholtz P."/>
            <person name="Woyke T."/>
            <person name="Wu D."/>
            <person name="Gronow S."/>
            <person name="Wellnitz S."/>
            <person name="Brambilla E."/>
            <person name="Klenk H.-P."/>
            <person name="Eisen J.A."/>
        </authorList>
    </citation>
    <scope>NUCLEOTIDE SEQUENCE [LARGE SCALE GENOMIC DNA]</scope>
    <source>
        <strain evidence="10">DSM 12168 / CIP 105900 / DD5/3</strain>
    </source>
</reference>
<evidence type="ECO:0000256" key="3">
    <source>
        <dbReference type="ARBA" id="ARBA00022722"/>
    </source>
</evidence>
<dbReference type="InterPro" id="IPR003761">
    <property type="entry name" value="Exonuc_VII_S"/>
</dbReference>
<gene>
    <name evidence="6" type="primary">xseB</name>
    <name evidence="9" type="ordered locus">Trebr_1843</name>
</gene>
<dbReference type="SUPFAM" id="SSF116842">
    <property type="entry name" value="XseB-like"/>
    <property type="match status" value="1"/>
</dbReference>
<keyword evidence="5 6" id="KW-0269">Exonuclease</keyword>
<dbReference type="InterPro" id="IPR037004">
    <property type="entry name" value="Exonuc_VII_ssu_sf"/>
</dbReference>
<evidence type="ECO:0000256" key="7">
    <source>
        <dbReference type="SAM" id="Coils"/>
    </source>
</evidence>
<comment type="similarity">
    <text evidence="1 6">Belongs to the XseB family.</text>
</comment>
<feature type="region of interest" description="Disordered" evidence="8">
    <location>
        <begin position="60"/>
        <end position="79"/>
    </location>
</feature>
<evidence type="ECO:0000256" key="4">
    <source>
        <dbReference type="ARBA" id="ARBA00022801"/>
    </source>
</evidence>
<dbReference type="GO" id="GO:0006308">
    <property type="term" value="P:DNA catabolic process"/>
    <property type="evidence" value="ECO:0007669"/>
    <property type="project" value="UniProtKB-UniRule"/>
</dbReference>
<protein>
    <recommendedName>
        <fullName evidence="6">Exodeoxyribonuclease 7 small subunit</fullName>
        <ecNumber evidence="6">3.1.11.6</ecNumber>
    </recommendedName>
    <alternativeName>
        <fullName evidence="6">Exodeoxyribonuclease VII small subunit</fullName>
        <shortName evidence="6">Exonuclease VII small subunit</shortName>
    </alternativeName>
</protein>
<evidence type="ECO:0000313" key="9">
    <source>
        <dbReference type="EMBL" id="AEE17263.1"/>
    </source>
</evidence>
<dbReference type="EC" id="3.1.11.6" evidence="6"/>
<name>F4LIN8_TREBD</name>